<dbReference type="SUPFAM" id="SSF56014">
    <property type="entry name" value="Nitrite and sulphite reductase 4Fe-4S domain-like"/>
    <property type="match status" value="2"/>
</dbReference>
<dbReference type="EMBL" id="SHAG01000016">
    <property type="protein sequence ID" value="RZO76175.1"/>
    <property type="molecule type" value="Genomic_DNA"/>
</dbReference>
<feature type="domain" description="Nitrite/Sulfite reductase ferredoxin-like" evidence="9">
    <location>
        <begin position="53"/>
        <end position="110"/>
    </location>
</feature>
<comment type="caution">
    <text evidence="10">The sequence shown here is derived from an EMBL/GenBank/DDBJ whole genome shotgun (WGS) entry which is preliminary data.</text>
</comment>
<sequence>MYRYDAHDQKLVDERVAQYREQTERFLEGKIPADEFQQLRLRNGLYVQRLAPMLRIAVPYGMLSSKQIRKVAHITRYYDKGYGHLTTRQNIQLNWPLLKEVPDILEELASVQMHAIQTSGSCIRNITTDQYAGSAKDEIEDPRPWAELLRQWSTFHPEFNWLPRKFKIAVSGSTEDRAAIQVHDIGIRIIERNGVRGFQILAGGGLGRTPVIGSLIKEFLDPKHLLTYTEAVLRVYNRYGRRDNKYKARIKILVRAMTPEVFSEKVEVEWASIKNGPGTLTSEEIDRIKSSFACPKYEVLRDINLEEALITDNEAFRNWLKQNVLPHKISGYAIVNLAIKATGVAPGDITDEQMELIADCAETFSFGELRITHEQNITLADVRQKDLYTLWQRLVTAKLNSPNLGLLTDMICCPGGDFCSLANAKSIPVAEAIQRRFDQLDYLHDLGELHINISGCMNACGHHHVGNIGILGVDKKGQEFYQVSIGGSANSSAAIGKILGPSFAREEIPEVIETIVQVYIANRVSEEYFLDTLHRIGVQPFKDAVYRIDD</sequence>
<keyword evidence="5" id="KW-0560">Oxidoreductase</keyword>
<evidence type="ECO:0000259" key="8">
    <source>
        <dbReference type="Pfam" id="PF01077"/>
    </source>
</evidence>
<evidence type="ECO:0000256" key="3">
    <source>
        <dbReference type="ARBA" id="ARBA00022485"/>
    </source>
</evidence>
<dbReference type="GO" id="GO:0046872">
    <property type="term" value="F:metal ion binding"/>
    <property type="evidence" value="ECO:0007669"/>
    <property type="project" value="UniProtKB-KW"/>
</dbReference>
<evidence type="ECO:0000256" key="7">
    <source>
        <dbReference type="ARBA" id="ARBA00023014"/>
    </source>
</evidence>
<feature type="domain" description="Nitrite/Sulfite reductase ferredoxin-like" evidence="9">
    <location>
        <begin position="344"/>
        <end position="394"/>
    </location>
</feature>
<dbReference type="InterPro" id="IPR036136">
    <property type="entry name" value="Nit/Sulf_reduc_fer-like_dom_sf"/>
</dbReference>
<evidence type="ECO:0000259" key="9">
    <source>
        <dbReference type="Pfam" id="PF03460"/>
    </source>
</evidence>
<dbReference type="PANTHER" id="PTHR11493:SF47">
    <property type="entry name" value="SULFITE REDUCTASE [NADPH] SUBUNIT BETA"/>
    <property type="match status" value="1"/>
</dbReference>
<dbReference type="InterPro" id="IPR045169">
    <property type="entry name" value="NO2/SO3_Rdtase_4Fe4S_prot"/>
</dbReference>
<reference evidence="10 11" key="1">
    <citation type="submission" date="2019-02" db="EMBL/GenBank/DDBJ databases">
        <title>Prokaryotic population dynamics and viral predation in marine succession experiment using metagenomics: the confinement effect.</title>
        <authorList>
            <person name="Haro-Moreno J.M."/>
            <person name="Rodriguez-Valera F."/>
            <person name="Lopez-Perez M."/>
        </authorList>
    </citation>
    <scope>NUCLEOTIDE SEQUENCE [LARGE SCALE GENOMIC DNA]</scope>
    <source>
        <strain evidence="10">MED-G157</strain>
    </source>
</reference>
<evidence type="ECO:0000256" key="5">
    <source>
        <dbReference type="ARBA" id="ARBA00023002"/>
    </source>
</evidence>
<dbReference type="Pfam" id="PF03460">
    <property type="entry name" value="NIR_SIR_ferr"/>
    <property type="match status" value="2"/>
</dbReference>
<dbReference type="GO" id="GO:0051539">
    <property type="term" value="F:4 iron, 4 sulfur cluster binding"/>
    <property type="evidence" value="ECO:0007669"/>
    <property type="project" value="UniProtKB-KW"/>
</dbReference>
<keyword evidence="7" id="KW-0411">Iron-sulfur</keyword>
<evidence type="ECO:0000256" key="6">
    <source>
        <dbReference type="ARBA" id="ARBA00023004"/>
    </source>
</evidence>
<comment type="cofactor">
    <cofactor evidence="2">
        <name>[4Fe-4S] cluster</name>
        <dbReference type="ChEBI" id="CHEBI:49883"/>
    </cofactor>
</comment>
<name>A0A520S130_9GAMM</name>
<dbReference type="Gene3D" id="3.30.413.10">
    <property type="entry name" value="Sulfite Reductase Hemoprotein, domain 1"/>
    <property type="match status" value="2"/>
</dbReference>
<dbReference type="InterPro" id="IPR045854">
    <property type="entry name" value="NO2/SO3_Rdtase_4Fe4S_sf"/>
</dbReference>
<evidence type="ECO:0000313" key="10">
    <source>
        <dbReference type="EMBL" id="RZO76175.1"/>
    </source>
</evidence>
<proteinExistence type="predicted"/>
<dbReference type="AlphaFoldDB" id="A0A520S130"/>
<keyword evidence="3" id="KW-0004">4Fe-4S</keyword>
<dbReference type="GO" id="GO:0050311">
    <property type="term" value="F:sulfite reductase (ferredoxin) activity"/>
    <property type="evidence" value="ECO:0007669"/>
    <property type="project" value="TreeGrafter"/>
</dbReference>
<dbReference type="Gene3D" id="3.90.480.20">
    <property type="match status" value="1"/>
</dbReference>
<evidence type="ECO:0000313" key="11">
    <source>
        <dbReference type="Proteomes" id="UP000316199"/>
    </source>
</evidence>
<comment type="cofactor">
    <cofactor evidence="1">
        <name>siroheme</name>
        <dbReference type="ChEBI" id="CHEBI:60052"/>
    </cofactor>
</comment>
<dbReference type="InterPro" id="IPR006067">
    <property type="entry name" value="NO2/SO3_Rdtase_4Fe4S_dom"/>
</dbReference>
<dbReference type="GO" id="GO:0020037">
    <property type="term" value="F:heme binding"/>
    <property type="evidence" value="ECO:0007669"/>
    <property type="project" value="InterPro"/>
</dbReference>
<dbReference type="SUPFAM" id="SSF55124">
    <property type="entry name" value="Nitrite/Sulfite reductase N-terminal domain-like"/>
    <property type="match status" value="2"/>
</dbReference>
<keyword evidence="6" id="KW-0408">Iron</keyword>
<dbReference type="PANTHER" id="PTHR11493">
    <property type="entry name" value="SULFITE REDUCTASE [NADPH] SUBUNIT BETA-RELATED"/>
    <property type="match status" value="1"/>
</dbReference>
<gene>
    <name evidence="10" type="ORF">EVA68_04970</name>
</gene>
<dbReference type="InterPro" id="IPR005117">
    <property type="entry name" value="NiRdtase/SiRdtase_haem-b_fer"/>
</dbReference>
<dbReference type="GO" id="GO:0000103">
    <property type="term" value="P:sulfate assimilation"/>
    <property type="evidence" value="ECO:0007669"/>
    <property type="project" value="TreeGrafter"/>
</dbReference>
<feature type="domain" description="Nitrite/sulphite reductase 4Fe-4S" evidence="8">
    <location>
        <begin position="410"/>
        <end position="545"/>
    </location>
</feature>
<accession>A0A520S130</accession>
<dbReference type="Proteomes" id="UP000316199">
    <property type="component" value="Unassembled WGS sequence"/>
</dbReference>
<evidence type="ECO:0000256" key="4">
    <source>
        <dbReference type="ARBA" id="ARBA00022723"/>
    </source>
</evidence>
<dbReference type="Pfam" id="PF01077">
    <property type="entry name" value="NIR_SIR"/>
    <property type="match status" value="2"/>
</dbReference>
<dbReference type="GO" id="GO:0016002">
    <property type="term" value="F:sulfite reductase activity"/>
    <property type="evidence" value="ECO:0007669"/>
    <property type="project" value="TreeGrafter"/>
</dbReference>
<keyword evidence="4" id="KW-0479">Metal-binding</keyword>
<dbReference type="GO" id="GO:0009337">
    <property type="term" value="C:sulfite reductase complex (NADPH)"/>
    <property type="evidence" value="ECO:0007669"/>
    <property type="project" value="TreeGrafter"/>
</dbReference>
<organism evidence="10 11">
    <name type="scientific">OM182 bacterium</name>
    <dbReference type="NCBI Taxonomy" id="2510334"/>
    <lineage>
        <taxon>Bacteria</taxon>
        <taxon>Pseudomonadati</taxon>
        <taxon>Pseudomonadota</taxon>
        <taxon>Gammaproteobacteria</taxon>
        <taxon>OMG group</taxon>
        <taxon>OM182 clade</taxon>
    </lineage>
</organism>
<evidence type="ECO:0000256" key="2">
    <source>
        <dbReference type="ARBA" id="ARBA00001966"/>
    </source>
</evidence>
<evidence type="ECO:0000256" key="1">
    <source>
        <dbReference type="ARBA" id="ARBA00001929"/>
    </source>
</evidence>
<protein>
    <submittedName>
        <fullName evidence="10">Nitrite/sulfite reductase</fullName>
    </submittedName>
</protein>
<feature type="domain" description="Nitrite/sulphite reductase 4Fe-4S" evidence="8">
    <location>
        <begin position="119"/>
        <end position="271"/>
    </location>
</feature>